<gene>
    <name evidence="2" type="ORF">EIB75_09860</name>
</gene>
<evidence type="ECO:0008006" key="4">
    <source>
        <dbReference type="Google" id="ProtNLM"/>
    </source>
</evidence>
<dbReference type="AlphaFoldDB" id="A0A3G8ZM09"/>
<dbReference type="PROSITE" id="PS51257">
    <property type="entry name" value="PROKAR_LIPOPROTEIN"/>
    <property type="match status" value="1"/>
</dbReference>
<evidence type="ECO:0000313" key="2">
    <source>
        <dbReference type="EMBL" id="AZI55534.1"/>
    </source>
</evidence>
<evidence type="ECO:0000313" key="3">
    <source>
        <dbReference type="Proteomes" id="UP000272316"/>
    </source>
</evidence>
<accession>A0A3G8ZM09</accession>
<reference evidence="3" key="1">
    <citation type="submission" date="2018-11" db="EMBL/GenBank/DDBJ databases">
        <title>Proposal to divide the Flavobacteriaceae and reorganize its genera based on Amino Acid Identity values calculated from whole genome sequences.</title>
        <authorList>
            <person name="Nicholson A.C."/>
            <person name="Gulvik C.A."/>
            <person name="Whitney A.M."/>
            <person name="Sheth M."/>
            <person name="Batra D."/>
            <person name="Pryor J."/>
            <person name="Bernardet J.-F."/>
            <person name="Hugo C."/>
            <person name="Kampfer P."/>
            <person name="Newman J.D."/>
            <person name="McQuiston J.R."/>
        </authorList>
    </citation>
    <scope>NUCLEOTIDE SEQUENCE [LARGE SCALE GENOMIC DNA]</scope>
    <source>
        <strain evidence="3">H6466</strain>
    </source>
</reference>
<feature type="chain" id="PRO_5018303414" description="Lipoprotein" evidence="1">
    <location>
        <begin position="22"/>
        <end position="151"/>
    </location>
</feature>
<dbReference type="RefSeq" id="WP_124986555.1">
    <property type="nucleotide sequence ID" value="NZ_CP034160.1"/>
</dbReference>
<dbReference type="EMBL" id="CP034160">
    <property type="protein sequence ID" value="AZI55534.1"/>
    <property type="molecule type" value="Genomic_DNA"/>
</dbReference>
<keyword evidence="1" id="KW-0732">Signal</keyword>
<feature type="signal peptide" evidence="1">
    <location>
        <begin position="1"/>
        <end position="21"/>
    </location>
</feature>
<dbReference type="Proteomes" id="UP000272316">
    <property type="component" value="Chromosome"/>
</dbReference>
<protein>
    <recommendedName>
        <fullName evidence="4">Lipoprotein</fullName>
    </recommendedName>
</protein>
<sequence length="151" mass="17347">MKKLLLLIPISIILCSCPDMGESKYYDYTIENKSGKQITFIPYSDGNILLDKKVILDNNKTLNKSYKEVSFNSGLSMTDVIFNKNISNLSHIEIVFENQKKIIYQQCSASSNCYENPRNIFNPANYDEEKETYSITPEDYQNSTDCNGNCY</sequence>
<evidence type="ECO:0000256" key="1">
    <source>
        <dbReference type="SAM" id="SignalP"/>
    </source>
</evidence>
<organism evidence="2 3">
    <name type="scientific">Epilithonimonas vandammei</name>
    <dbReference type="NCBI Taxonomy" id="2487072"/>
    <lineage>
        <taxon>Bacteria</taxon>
        <taxon>Pseudomonadati</taxon>
        <taxon>Bacteroidota</taxon>
        <taxon>Flavobacteriia</taxon>
        <taxon>Flavobacteriales</taxon>
        <taxon>Weeksellaceae</taxon>
        <taxon>Chryseobacterium group</taxon>
        <taxon>Epilithonimonas</taxon>
    </lineage>
</organism>
<dbReference type="KEGG" id="eva:EIB75_09860"/>
<name>A0A3G8ZM09_9FLAO</name>
<proteinExistence type="predicted"/>